<organism evidence="1 2">
    <name type="scientific">Amanita thiersii Skay4041</name>
    <dbReference type="NCBI Taxonomy" id="703135"/>
    <lineage>
        <taxon>Eukaryota</taxon>
        <taxon>Fungi</taxon>
        <taxon>Dikarya</taxon>
        <taxon>Basidiomycota</taxon>
        <taxon>Agaricomycotina</taxon>
        <taxon>Agaricomycetes</taxon>
        <taxon>Agaricomycetidae</taxon>
        <taxon>Agaricales</taxon>
        <taxon>Pluteineae</taxon>
        <taxon>Amanitaceae</taxon>
        <taxon>Amanita</taxon>
    </lineage>
</organism>
<dbReference type="Proteomes" id="UP000242287">
    <property type="component" value="Unassembled WGS sequence"/>
</dbReference>
<sequence length="161" mass="18568">MSKPTQDKVDLVKKQGWETAKKTILQNPSKFLPSSMDSKKHKEIVSKVIDDLRNKEDDSWSLKIIKDIKNKGLQSQALENRIHSVVRRLDTLANSAPPRPCRWTPSRGRNQKITNKIESCGSTQHRKSLKNWLHTFFRMRENAKKNSIGPPPTYAPIRTKI</sequence>
<accession>A0A2A9N7G1</accession>
<evidence type="ECO:0000313" key="2">
    <source>
        <dbReference type="Proteomes" id="UP000242287"/>
    </source>
</evidence>
<proteinExistence type="predicted"/>
<dbReference type="EMBL" id="KZ303046">
    <property type="protein sequence ID" value="PFH44684.1"/>
    <property type="molecule type" value="Genomic_DNA"/>
</dbReference>
<name>A0A2A9N7G1_9AGAR</name>
<evidence type="ECO:0000313" key="1">
    <source>
        <dbReference type="EMBL" id="PFH44684.1"/>
    </source>
</evidence>
<dbReference type="AlphaFoldDB" id="A0A2A9N7G1"/>
<keyword evidence="2" id="KW-1185">Reference proteome</keyword>
<reference evidence="1 2" key="1">
    <citation type="submission" date="2014-02" db="EMBL/GenBank/DDBJ databases">
        <title>Transposable element dynamics among asymbiotic and ectomycorrhizal Amanita fungi.</title>
        <authorList>
            <consortium name="DOE Joint Genome Institute"/>
            <person name="Hess J."/>
            <person name="Skrede I."/>
            <person name="Wolfe B."/>
            <person name="LaButti K."/>
            <person name="Ohm R.A."/>
            <person name="Grigoriev I.V."/>
            <person name="Pringle A."/>
        </authorList>
    </citation>
    <scope>NUCLEOTIDE SEQUENCE [LARGE SCALE GENOMIC DNA]</scope>
    <source>
        <strain evidence="1 2">SKay4041</strain>
    </source>
</reference>
<protein>
    <submittedName>
        <fullName evidence="1">Uncharacterized protein</fullName>
    </submittedName>
</protein>
<gene>
    <name evidence="1" type="ORF">AMATHDRAFT_11179</name>
</gene>